<evidence type="ECO:0000256" key="6">
    <source>
        <dbReference type="ARBA" id="ARBA00023242"/>
    </source>
</evidence>
<dbReference type="GO" id="GO:0071013">
    <property type="term" value="C:catalytic step 2 spliceosome"/>
    <property type="evidence" value="ECO:0007669"/>
    <property type="project" value="TreeGrafter"/>
</dbReference>
<evidence type="ECO:0000313" key="8">
    <source>
        <dbReference type="Proteomes" id="UP000256601"/>
    </source>
</evidence>
<proteinExistence type="inferred from homology"/>
<sequence>MATITIPSLPYIDETPSHEQVKAAETLIAAETGPLNTSIPESKKSLLSAAMEEYVSDRKRPKGIDISRYSNLEDTEGNIDLKTAYTALEYTLGRRDAVAALSDYGRVQWLVGNDELDRELKIVDQRLLTAKKTLETVNVSRKRRQNDVADTLQYLEKRWKGLLGDLVDVGVKNALLEAQLESDEEGEEEEEEEGDNE</sequence>
<reference evidence="7 8" key="1">
    <citation type="submission" date="2018-07" db="EMBL/GenBank/DDBJ databases">
        <title>Draft Genome Assemblies for Five Robust Yarrowia lipolytica Strains Exhibiting High Lipid Production and Pentose Sugar Utilization and Sugar Alcohol Secretion from Undetoxified Lignocellulosic Biomass Hydrolysates.</title>
        <authorList>
            <consortium name="DOE Joint Genome Institute"/>
            <person name="Walker C."/>
            <person name="Ryu S."/>
            <person name="Na H."/>
            <person name="Zane M."/>
            <person name="LaButti K."/>
            <person name="Lipzen A."/>
            <person name="Haridas S."/>
            <person name="Barry K."/>
            <person name="Grigoriev I.V."/>
            <person name="Quarterman J."/>
            <person name="Slininger P."/>
            <person name="Dien B."/>
            <person name="Trinh C.T."/>
        </authorList>
    </citation>
    <scope>NUCLEOTIDE SEQUENCE [LARGE SCALE GENOMIC DNA]</scope>
    <source>
        <strain evidence="7 8">YB392</strain>
    </source>
</reference>
<organism evidence="7 8">
    <name type="scientific">Yarrowia lipolytica</name>
    <name type="common">Candida lipolytica</name>
    <dbReference type="NCBI Taxonomy" id="4952"/>
    <lineage>
        <taxon>Eukaryota</taxon>
        <taxon>Fungi</taxon>
        <taxon>Dikarya</taxon>
        <taxon>Ascomycota</taxon>
        <taxon>Saccharomycotina</taxon>
        <taxon>Dipodascomycetes</taxon>
        <taxon>Dipodascales</taxon>
        <taxon>Dipodascales incertae sedis</taxon>
        <taxon>Yarrowia</taxon>
    </lineage>
</organism>
<comment type="subcellular location">
    <subcellularLocation>
        <location evidence="1">Nucleus</location>
    </subcellularLocation>
</comment>
<dbReference type="EMBL" id="KZ859120">
    <property type="protein sequence ID" value="RDW23045.1"/>
    <property type="molecule type" value="Genomic_DNA"/>
</dbReference>
<dbReference type="Pfam" id="PF05700">
    <property type="entry name" value="BCAS2"/>
    <property type="match status" value="1"/>
</dbReference>
<dbReference type="GO" id="GO:0006397">
    <property type="term" value="P:mRNA processing"/>
    <property type="evidence" value="ECO:0007669"/>
    <property type="project" value="UniProtKB-KW"/>
</dbReference>
<keyword evidence="4" id="KW-0747">Spliceosome</keyword>
<name>A0A371BY71_YARLL</name>
<dbReference type="GO" id="GO:0071011">
    <property type="term" value="C:precatalytic spliceosome"/>
    <property type="evidence" value="ECO:0007669"/>
    <property type="project" value="TreeGrafter"/>
</dbReference>
<keyword evidence="3" id="KW-0507">mRNA processing</keyword>
<protein>
    <submittedName>
        <fullName evidence="7">Pre-mRNA-splicing factor SPF27</fullName>
    </submittedName>
</protein>
<dbReference type="VEuPathDB" id="FungiDB:YALI0_C16005g"/>
<dbReference type="GO" id="GO:0000974">
    <property type="term" value="C:Prp19 complex"/>
    <property type="evidence" value="ECO:0007669"/>
    <property type="project" value="TreeGrafter"/>
</dbReference>
<evidence type="ECO:0000256" key="4">
    <source>
        <dbReference type="ARBA" id="ARBA00022728"/>
    </source>
</evidence>
<keyword evidence="6" id="KW-0539">Nucleus</keyword>
<accession>A0A371BY71</accession>
<evidence type="ECO:0000313" key="7">
    <source>
        <dbReference type="EMBL" id="RDW23045.1"/>
    </source>
</evidence>
<gene>
    <name evidence="7" type="ORF">B0I71DRAFT_17533</name>
</gene>
<evidence type="ECO:0000256" key="2">
    <source>
        <dbReference type="ARBA" id="ARBA00010788"/>
    </source>
</evidence>
<dbReference type="OrthoDB" id="205794at2759"/>
<evidence type="ECO:0000256" key="3">
    <source>
        <dbReference type="ARBA" id="ARBA00022664"/>
    </source>
</evidence>
<dbReference type="VEuPathDB" id="FungiDB:YALI1_C23040g"/>
<dbReference type="PANTHER" id="PTHR13296">
    <property type="entry name" value="BCAS2 PROTEIN"/>
    <property type="match status" value="1"/>
</dbReference>
<dbReference type="InterPro" id="IPR008409">
    <property type="entry name" value="SPF27"/>
</dbReference>
<dbReference type="Proteomes" id="UP000256601">
    <property type="component" value="Unassembled WGS sequence"/>
</dbReference>
<keyword evidence="5" id="KW-0508">mRNA splicing</keyword>
<dbReference type="AlphaFoldDB" id="A0A371BY71"/>
<evidence type="ECO:0000256" key="5">
    <source>
        <dbReference type="ARBA" id="ARBA00023187"/>
    </source>
</evidence>
<evidence type="ECO:0000256" key="1">
    <source>
        <dbReference type="ARBA" id="ARBA00004123"/>
    </source>
</evidence>
<comment type="similarity">
    <text evidence="2">Belongs to the SPF27 family.</text>
</comment>
<dbReference type="PANTHER" id="PTHR13296:SF0">
    <property type="entry name" value="PRE-MRNA-SPLICING FACTOR SPF27"/>
    <property type="match status" value="1"/>
</dbReference>
<dbReference type="GO" id="GO:0008380">
    <property type="term" value="P:RNA splicing"/>
    <property type="evidence" value="ECO:0007669"/>
    <property type="project" value="UniProtKB-KW"/>
</dbReference>